<feature type="domain" description="Caspase family p10" evidence="9">
    <location>
        <begin position="283"/>
        <end position="370"/>
    </location>
</feature>
<accession>A0A0R3UET6</accession>
<dbReference type="OrthoDB" id="10004338at2759"/>
<keyword evidence="6" id="KW-0865">Zymogen</keyword>
<evidence type="ECO:0000313" key="14">
    <source>
        <dbReference type="WBParaSite" id="MCU_000583-RA"/>
    </source>
</evidence>
<sequence>MNPEHVQHLSRMQVDLVRDLNNIEAITDYLVSEQILSRTQAEQILSQISTSDKTRSLLNTIVRCGPDAYQAFVSALSKTDQLSLVEKLATVSVNAQSLPPPPQLKARINDIGRRPQSLAVYPVTSNPRGYILLVNVSKFKVGCGLNERVGSLEDVSALQALFSDIGYCVEVLLDPDFRSLDSSLKAFIRSPNHNKVDAGGLIVMSHGLQDYIYTSDGKLFAINDILNVFTNKSLPALAGKPKFILFQACRGEEKDRGCMLTSDVTRGIPSPIEFVDAPTKNASWKCLPYMSDCVIAYSTLPGFVSWRCEKQGSWFIQVLVDVFRKYASTFHVLELLTEVNRRMVEESQHREFKQITQPSNTLTRAFYLSTSHFSSI</sequence>
<evidence type="ECO:0000259" key="9">
    <source>
        <dbReference type="PROSITE" id="PS50207"/>
    </source>
</evidence>
<evidence type="ECO:0000259" key="11">
    <source>
        <dbReference type="PROSITE" id="PS50209"/>
    </source>
</evidence>
<dbReference type="PANTHER" id="PTHR47901:SF8">
    <property type="entry name" value="CASPASE-3"/>
    <property type="match status" value="1"/>
</dbReference>
<keyword evidence="5" id="KW-0788">Thiol protease</keyword>
<name>A0A0R3UET6_MESCO</name>
<evidence type="ECO:0000313" key="13">
    <source>
        <dbReference type="Proteomes" id="UP000267029"/>
    </source>
</evidence>
<evidence type="ECO:0000256" key="4">
    <source>
        <dbReference type="ARBA" id="ARBA00022801"/>
    </source>
</evidence>
<dbReference type="Proteomes" id="UP000267029">
    <property type="component" value="Unassembled WGS sequence"/>
</dbReference>
<dbReference type="Gene3D" id="3.40.50.1460">
    <property type="match status" value="1"/>
</dbReference>
<dbReference type="STRING" id="53468.A0A0R3UET6"/>
<dbReference type="PROSITE" id="PS50209">
    <property type="entry name" value="CARD"/>
    <property type="match status" value="1"/>
</dbReference>
<dbReference type="GO" id="GO:0042981">
    <property type="term" value="P:regulation of apoptotic process"/>
    <property type="evidence" value="ECO:0007669"/>
    <property type="project" value="InterPro"/>
</dbReference>
<dbReference type="PROSITE" id="PS50208">
    <property type="entry name" value="CASPASE_P20"/>
    <property type="match status" value="1"/>
</dbReference>
<dbReference type="Gene3D" id="1.10.533.10">
    <property type="entry name" value="Death Domain, Fas"/>
    <property type="match status" value="1"/>
</dbReference>
<evidence type="ECO:0000256" key="5">
    <source>
        <dbReference type="ARBA" id="ARBA00022807"/>
    </source>
</evidence>
<dbReference type="InterPro" id="IPR001315">
    <property type="entry name" value="CARD"/>
</dbReference>
<dbReference type="CDD" id="cd01671">
    <property type="entry name" value="CARD"/>
    <property type="match status" value="1"/>
</dbReference>
<dbReference type="PROSITE" id="PS50207">
    <property type="entry name" value="CASPASE_P10"/>
    <property type="match status" value="1"/>
</dbReference>
<dbReference type="GO" id="GO:0004197">
    <property type="term" value="F:cysteine-type endopeptidase activity"/>
    <property type="evidence" value="ECO:0007669"/>
    <property type="project" value="InterPro"/>
</dbReference>
<dbReference type="SMART" id="SM00115">
    <property type="entry name" value="CASc"/>
    <property type="match status" value="1"/>
</dbReference>
<dbReference type="PIRSF" id="PIRSF038001">
    <property type="entry name" value="Caspase_ICE"/>
    <property type="match status" value="1"/>
</dbReference>
<gene>
    <name evidence="12" type="ORF">MCOS_LOCUS5556</name>
</gene>
<feature type="domain" description="CARD" evidence="11">
    <location>
        <begin position="1"/>
        <end position="91"/>
    </location>
</feature>
<evidence type="ECO:0000256" key="3">
    <source>
        <dbReference type="ARBA" id="ARBA00022703"/>
    </source>
</evidence>
<feature type="domain" description="Caspase family p20" evidence="10">
    <location>
        <begin position="127"/>
        <end position="253"/>
    </location>
</feature>
<evidence type="ECO:0000256" key="8">
    <source>
        <dbReference type="RuleBase" id="RU003971"/>
    </source>
</evidence>
<dbReference type="WBParaSite" id="MCU_000583-RA">
    <property type="protein sequence ID" value="MCU_000583-RA"/>
    <property type="gene ID" value="MCU_000583"/>
</dbReference>
<keyword evidence="13" id="KW-1185">Reference proteome</keyword>
<evidence type="ECO:0000259" key="10">
    <source>
        <dbReference type="PROSITE" id="PS50208"/>
    </source>
</evidence>
<feature type="active site" evidence="7">
    <location>
        <position position="249"/>
    </location>
</feature>
<dbReference type="CDD" id="cd00032">
    <property type="entry name" value="CASc"/>
    <property type="match status" value="1"/>
</dbReference>
<comment type="similarity">
    <text evidence="1 8">Belongs to the peptidase C14A family.</text>
</comment>
<evidence type="ECO:0000256" key="6">
    <source>
        <dbReference type="ARBA" id="ARBA00023145"/>
    </source>
</evidence>
<dbReference type="SMART" id="SM00114">
    <property type="entry name" value="CARD"/>
    <property type="match status" value="1"/>
</dbReference>
<keyword evidence="4" id="KW-0378">Hydrolase</keyword>
<keyword evidence="2" id="KW-0645">Protease</keyword>
<dbReference type="GO" id="GO:0006508">
    <property type="term" value="P:proteolysis"/>
    <property type="evidence" value="ECO:0007669"/>
    <property type="project" value="UniProtKB-KW"/>
</dbReference>
<keyword evidence="3" id="KW-0053">Apoptosis</keyword>
<reference evidence="14" key="2">
    <citation type="submission" date="2019-11" db="UniProtKB">
        <authorList>
            <consortium name="WormBaseParasite"/>
        </authorList>
    </citation>
    <scope>IDENTIFICATION</scope>
</reference>
<dbReference type="SUPFAM" id="SSF52129">
    <property type="entry name" value="Caspase-like"/>
    <property type="match status" value="1"/>
</dbReference>
<organism evidence="12 13">
    <name type="scientific">Mesocestoides corti</name>
    <name type="common">Flatworm</name>
    <dbReference type="NCBI Taxonomy" id="53468"/>
    <lineage>
        <taxon>Eukaryota</taxon>
        <taxon>Metazoa</taxon>
        <taxon>Spiralia</taxon>
        <taxon>Lophotrochozoa</taxon>
        <taxon>Platyhelminthes</taxon>
        <taxon>Cestoda</taxon>
        <taxon>Eucestoda</taxon>
        <taxon>Cyclophyllidea</taxon>
        <taxon>Mesocestoididae</taxon>
        <taxon>Mesocestoides</taxon>
    </lineage>
</organism>
<dbReference type="InterPro" id="IPR011600">
    <property type="entry name" value="Pept_C14_caspase"/>
</dbReference>
<dbReference type="InterPro" id="IPR011029">
    <property type="entry name" value="DEATH-like_dom_sf"/>
</dbReference>
<proteinExistence type="inferred from homology"/>
<reference evidence="12 13" key="1">
    <citation type="submission" date="2018-10" db="EMBL/GenBank/DDBJ databases">
        <authorList>
            <consortium name="Pathogen Informatics"/>
        </authorList>
    </citation>
    <scope>NUCLEOTIDE SEQUENCE [LARGE SCALE GENOMIC DNA]</scope>
</reference>
<dbReference type="PRINTS" id="PR00376">
    <property type="entry name" value="IL1BCENZYME"/>
</dbReference>
<dbReference type="InterPro" id="IPR033139">
    <property type="entry name" value="Caspase_cys_AS"/>
</dbReference>
<evidence type="ECO:0000256" key="1">
    <source>
        <dbReference type="ARBA" id="ARBA00010134"/>
    </source>
</evidence>
<dbReference type="GO" id="GO:0006915">
    <property type="term" value="P:apoptotic process"/>
    <property type="evidence" value="ECO:0007669"/>
    <property type="project" value="UniProtKB-KW"/>
</dbReference>
<dbReference type="AlphaFoldDB" id="A0A0R3UET6"/>
<evidence type="ECO:0000256" key="7">
    <source>
        <dbReference type="PIRSR" id="PIRSR038001-1"/>
    </source>
</evidence>
<dbReference type="InterPro" id="IPR002398">
    <property type="entry name" value="Pept_C14"/>
</dbReference>
<dbReference type="Pfam" id="PF00656">
    <property type="entry name" value="Peptidase_C14"/>
    <property type="match status" value="1"/>
</dbReference>
<dbReference type="InterPro" id="IPR029030">
    <property type="entry name" value="Caspase-like_dom_sf"/>
</dbReference>
<evidence type="ECO:0000313" key="12">
    <source>
        <dbReference type="EMBL" id="VDD79553.1"/>
    </source>
</evidence>
<dbReference type="InterPro" id="IPR002138">
    <property type="entry name" value="Pept_C14_p10"/>
</dbReference>
<feature type="active site" evidence="7">
    <location>
        <position position="206"/>
    </location>
</feature>
<dbReference type="SUPFAM" id="SSF47986">
    <property type="entry name" value="DEATH domain"/>
    <property type="match status" value="1"/>
</dbReference>
<dbReference type="PROSITE" id="PS01122">
    <property type="entry name" value="CASPASE_CYS"/>
    <property type="match status" value="1"/>
</dbReference>
<evidence type="ECO:0000256" key="2">
    <source>
        <dbReference type="ARBA" id="ARBA00022670"/>
    </source>
</evidence>
<dbReference type="EMBL" id="UXSR01005200">
    <property type="protein sequence ID" value="VDD79553.1"/>
    <property type="molecule type" value="Genomic_DNA"/>
</dbReference>
<protein>
    <submittedName>
        <fullName evidence="14">Caspase-2</fullName>
    </submittedName>
</protein>
<dbReference type="PANTHER" id="PTHR47901">
    <property type="entry name" value="CASPASE RECRUITMENT DOMAIN-CONTAINING PROTEIN 18"/>
    <property type="match status" value="1"/>
</dbReference>
<dbReference type="Pfam" id="PF00619">
    <property type="entry name" value="CARD"/>
    <property type="match status" value="1"/>
</dbReference>
<dbReference type="InterPro" id="IPR001309">
    <property type="entry name" value="Pept_C14_p20"/>
</dbReference>
<dbReference type="InterPro" id="IPR015917">
    <property type="entry name" value="Pept_C14A"/>
</dbReference>